<accession>A0A0E9WT01</accession>
<proteinExistence type="predicted"/>
<sequence>MFVEGKYLRGKKGQCFKTGGKKSQYKGSGEWRLSNCFTVANFGHQNRYGDPFIVQATVLHQQPTGRNNKRNDWAVHSL</sequence>
<reference evidence="1" key="2">
    <citation type="journal article" date="2015" name="Fish Shellfish Immunol.">
        <title>Early steps in the European eel (Anguilla anguilla)-Vibrio vulnificus interaction in the gills: Role of the RtxA13 toxin.</title>
        <authorList>
            <person name="Callol A."/>
            <person name="Pajuelo D."/>
            <person name="Ebbesson L."/>
            <person name="Teles M."/>
            <person name="MacKenzie S."/>
            <person name="Amaro C."/>
        </authorList>
    </citation>
    <scope>NUCLEOTIDE SEQUENCE</scope>
</reference>
<dbReference type="AlphaFoldDB" id="A0A0E9WT01"/>
<dbReference type="EMBL" id="GBXM01015028">
    <property type="protein sequence ID" value="JAH93549.1"/>
    <property type="molecule type" value="Transcribed_RNA"/>
</dbReference>
<evidence type="ECO:0000313" key="1">
    <source>
        <dbReference type="EMBL" id="JAH93549.1"/>
    </source>
</evidence>
<reference evidence="1" key="1">
    <citation type="submission" date="2014-11" db="EMBL/GenBank/DDBJ databases">
        <authorList>
            <person name="Amaro Gonzalez C."/>
        </authorList>
    </citation>
    <scope>NUCLEOTIDE SEQUENCE</scope>
</reference>
<organism evidence="1">
    <name type="scientific">Anguilla anguilla</name>
    <name type="common">European freshwater eel</name>
    <name type="synonym">Muraena anguilla</name>
    <dbReference type="NCBI Taxonomy" id="7936"/>
    <lineage>
        <taxon>Eukaryota</taxon>
        <taxon>Metazoa</taxon>
        <taxon>Chordata</taxon>
        <taxon>Craniata</taxon>
        <taxon>Vertebrata</taxon>
        <taxon>Euteleostomi</taxon>
        <taxon>Actinopterygii</taxon>
        <taxon>Neopterygii</taxon>
        <taxon>Teleostei</taxon>
        <taxon>Anguilliformes</taxon>
        <taxon>Anguillidae</taxon>
        <taxon>Anguilla</taxon>
    </lineage>
</organism>
<name>A0A0E9WT01_ANGAN</name>
<protein>
    <submittedName>
        <fullName evidence="1">Uncharacterized protein</fullName>
    </submittedName>
</protein>